<name>A0ABQ9F8C8_TEGGR</name>
<keyword evidence="2" id="KW-1185">Reference proteome</keyword>
<dbReference type="EMBL" id="JARBDR010000440">
    <property type="protein sequence ID" value="KAJ8312132.1"/>
    <property type="molecule type" value="Genomic_DNA"/>
</dbReference>
<evidence type="ECO:0000313" key="1">
    <source>
        <dbReference type="EMBL" id="KAJ8312132.1"/>
    </source>
</evidence>
<protein>
    <submittedName>
        <fullName evidence="1">Uncharacterized protein</fullName>
    </submittedName>
</protein>
<comment type="caution">
    <text evidence="1">The sequence shown here is derived from an EMBL/GenBank/DDBJ whole genome shotgun (WGS) entry which is preliminary data.</text>
</comment>
<accession>A0ABQ9F8C8</accession>
<sequence>MINRQQQKNDEKAGQHNSLYQYIGNVSPGNKTMTKEPTKEGWGRLEMYLSNSFDFESMQAAPKFGDPPKHIFDKHAFISIIISLQFFIIKRVSFQHQFTKPFGLHLLISYSSLKTLICEYLIVLKHFEYFKWQNK</sequence>
<evidence type="ECO:0000313" key="2">
    <source>
        <dbReference type="Proteomes" id="UP001217089"/>
    </source>
</evidence>
<organism evidence="1 2">
    <name type="scientific">Tegillarca granosa</name>
    <name type="common">Malaysian cockle</name>
    <name type="synonym">Anadara granosa</name>
    <dbReference type="NCBI Taxonomy" id="220873"/>
    <lineage>
        <taxon>Eukaryota</taxon>
        <taxon>Metazoa</taxon>
        <taxon>Spiralia</taxon>
        <taxon>Lophotrochozoa</taxon>
        <taxon>Mollusca</taxon>
        <taxon>Bivalvia</taxon>
        <taxon>Autobranchia</taxon>
        <taxon>Pteriomorphia</taxon>
        <taxon>Arcoida</taxon>
        <taxon>Arcoidea</taxon>
        <taxon>Arcidae</taxon>
        <taxon>Tegillarca</taxon>
    </lineage>
</organism>
<proteinExistence type="predicted"/>
<dbReference type="Proteomes" id="UP001217089">
    <property type="component" value="Unassembled WGS sequence"/>
</dbReference>
<gene>
    <name evidence="1" type="ORF">KUTeg_009505</name>
</gene>
<reference evidence="1 2" key="1">
    <citation type="submission" date="2022-12" db="EMBL/GenBank/DDBJ databases">
        <title>Chromosome-level genome of Tegillarca granosa.</title>
        <authorList>
            <person name="Kim J."/>
        </authorList>
    </citation>
    <scope>NUCLEOTIDE SEQUENCE [LARGE SCALE GENOMIC DNA]</scope>
    <source>
        <strain evidence="1">Teg-2019</strain>
        <tissue evidence="1">Adductor muscle</tissue>
    </source>
</reference>